<name>A0A3D9SX62_9ACTN</name>
<proteinExistence type="predicted"/>
<feature type="compositionally biased region" description="Basic residues" evidence="1">
    <location>
        <begin position="125"/>
        <end position="134"/>
    </location>
</feature>
<sequence>MLGMTRRDHPYNPVREQFVGELGDLYRRCGSPPFPEMAAFSERLAELHPDAHGVNNLPTLSKSAISETLRGHRKYLPTAAWVASFVLCCQGLACARGVRPTDPGRATLPYWQWRLQQAESEARRRGLPSRRQRHRDGPAVPEPTLWPPVMFAAGPHAPSAGTAEVPPRSGGPTALSDAQRAHVTAFGWYGQALTARADAGDPHAVYQVAVLLACHPEHAAGAPSVLMTAAAAGQHQALALLEASGEGLNRGLVAAHARELADRAENAMSHDVARIFSECAGRLGGDLSAPRSSPVGEHVTHPPTVGR</sequence>
<gene>
    <name evidence="2" type="ORF">DFJ69_6085</name>
</gene>
<organism evidence="2 3">
    <name type="scientific">Thermomonospora umbrina</name>
    <dbReference type="NCBI Taxonomy" id="111806"/>
    <lineage>
        <taxon>Bacteria</taxon>
        <taxon>Bacillati</taxon>
        <taxon>Actinomycetota</taxon>
        <taxon>Actinomycetes</taxon>
        <taxon>Streptosporangiales</taxon>
        <taxon>Thermomonosporaceae</taxon>
        <taxon>Thermomonospora</taxon>
    </lineage>
</organism>
<dbReference type="AlphaFoldDB" id="A0A3D9SX62"/>
<accession>A0A3D9SX62</accession>
<protein>
    <submittedName>
        <fullName evidence="2">Uncharacterized protein</fullName>
    </submittedName>
</protein>
<keyword evidence="3" id="KW-1185">Reference proteome</keyword>
<dbReference type="Proteomes" id="UP000256661">
    <property type="component" value="Unassembled WGS sequence"/>
</dbReference>
<evidence type="ECO:0000313" key="2">
    <source>
        <dbReference type="EMBL" id="REF00537.1"/>
    </source>
</evidence>
<feature type="region of interest" description="Disordered" evidence="1">
    <location>
        <begin position="156"/>
        <end position="176"/>
    </location>
</feature>
<evidence type="ECO:0000256" key="1">
    <source>
        <dbReference type="SAM" id="MobiDB-lite"/>
    </source>
</evidence>
<dbReference type="EMBL" id="QTTT01000001">
    <property type="protein sequence ID" value="REF00537.1"/>
    <property type="molecule type" value="Genomic_DNA"/>
</dbReference>
<feature type="region of interest" description="Disordered" evidence="1">
    <location>
        <begin position="287"/>
        <end position="307"/>
    </location>
</feature>
<reference evidence="2 3" key="1">
    <citation type="submission" date="2018-08" db="EMBL/GenBank/DDBJ databases">
        <title>Sequencing the genomes of 1000 actinobacteria strains.</title>
        <authorList>
            <person name="Klenk H.-P."/>
        </authorList>
    </citation>
    <scope>NUCLEOTIDE SEQUENCE [LARGE SCALE GENOMIC DNA]</scope>
    <source>
        <strain evidence="2 3">DSM 43927</strain>
    </source>
</reference>
<comment type="caution">
    <text evidence="2">The sequence shown here is derived from an EMBL/GenBank/DDBJ whole genome shotgun (WGS) entry which is preliminary data.</text>
</comment>
<feature type="region of interest" description="Disordered" evidence="1">
    <location>
        <begin position="121"/>
        <end position="144"/>
    </location>
</feature>
<evidence type="ECO:0000313" key="3">
    <source>
        <dbReference type="Proteomes" id="UP000256661"/>
    </source>
</evidence>